<sequence>MSLRVLLGTYANAGGAGLRTLTFVDGTWTAGDTFPDARNASFGTRSQRHDFYYFVDEQADGALGVYRATDGGWQTVATVPTWGAEPCYVALDPHERLLAVANYGSGSAAVFRIDPQSGVPTDPPIVLADSGHGRNGDRQEGPHVHCTCFSPDGRWLYVVDLGTDQITSYEVSTDGSLGAREVAYRAPEGSGPRHLVFHPTQPLAILLSELASTLTILRVEGGTLRPVGTVSTLPPRLSR</sequence>
<keyword evidence="2" id="KW-0119">Carbohydrate metabolism</keyword>
<dbReference type="AlphaFoldDB" id="A0A974NTL2"/>
<keyword evidence="2" id="KW-0313">Glucose metabolism</keyword>
<dbReference type="Gene3D" id="2.130.10.10">
    <property type="entry name" value="YVTN repeat-like/Quinoprotein amine dehydrogenase"/>
    <property type="match status" value="1"/>
</dbReference>
<dbReference type="PANTHER" id="PTHR30344:SF1">
    <property type="entry name" value="6-PHOSPHOGLUCONOLACTONASE"/>
    <property type="match status" value="1"/>
</dbReference>
<name>A0A974NTL2_9SPHN</name>
<gene>
    <name evidence="3" type="ORF">H5J25_14800</name>
</gene>
<evidence type="ECO:0000313" key="4">
    <source>
        <dbReference type="Proteomes" id="UP000595894"/>
    </source>
</evidence>
<dbReference type="Pfam" id="PF10282">
    <property type="entry name" value="Lactonase"/>
    <property type="match status" value="1"/>
</dbReference>
<dbReference type="InterPro" id="IPR019405">
    <property type="entry name" value="Lactonase_7-beta_prop"/>
</dbReference>
<evidence type="ECO:0000313" key="3">
    <source>
        <dbReference type="EMBL" id="QQV76681.1"/>
    </source>
</evidence>
<accession>A0A974NTL2</accession>
<dbReference type="PANTHER" id="PTHR30344">
    <property type="entry name" value="6-PHOSPHOGLUCONOLACTONASE-RELATED"/>
    <property type="match status" value="1"/>
</dbReference>
<dbReference type="InterPro" id="IPR015943">
    <property type="entry name" value="WD40/YVTN_repeat-like_dom_sf"/>
</dbReference>
<evidence type="ECO:0000256" key="1">
    <source>
        <dbReference type="ARBA" id="ARBA00005564"/>
    </source>
</evidence>
<dbReference type="Proteomes" id="UP000595894">
    <property type="component" value="Chromosome"/>
</dbReference>
<dbReference type="KEGG" id="sari:H5J25_14800"/>
<proteinExistence type="inferred from homology"/>
<reference evidence="4" key="1">
    <citation type="submission" date="2020-09" db="EMBL/GenBank/DDBJ databases">
        <title>Sphingomonas sp., a new species isolated from pork steak.</title>
        <authorList>
            <person name="Heidler von Heilborn D."/>
        </authorList>
    </citation>
    <scope>NUCLEOTIDE SEQUENCE [LARGE SCALE GENOMIC DNA]</scope>
</reference>
<dbReference type="InterPro" id="IPR050282">
    <property type="entry name" value="Cycloisomerase_2"/>
</dbReference>
<dbReference type="SUPFAM" id="SSF51004">
    <property type="entry name" value="C-terminal (heme d1) domain of cytochrome cd1-nitrite reductase"/>
    <property type="match status" value="1"/>
</dbReference>
<dbReference type="GO" id="GO:0006006">
    <property type="term" value="P:glucose metabolic process"/>
    <property type="evidence" value="ECO:0007669"/>
    <property type="project" value="UniProtKB-KW"/>
</dbReference>
<evidence type="ECO:0000256" key="2">
    <source>
        <dbReference type="ARBA" id="ARBA00022526"/>
    </source>
</evidence>
<keyword evidence="4" id="KW-1185">Reference proteome</keyword>
<dbReference type="InterPro" id="IPR011048">
    <property type="entry name" value="Haem_d1_sf"/>
</dbReference>
<dbReference type="GO" id="GO:0017057">
    <property type="term" value="F:6-phosphogluconolactonase activity"/>
    <property type="evidence" value="ECO:0007669"/>
    <property type="project" value="TreeGrafter"/>
</dbReference>
<dbReference type="RefSeq" id="WP_202092274.1">
    <property type="nucleotide sequence ID" value="NZ_CP061035.1"/>
</dbReference>
<protein>
    <submittedName>
        <fullName evidence="3">Beta-propeller fold lactonase family protein</fullName>
    </submittedName>
</protein>
<comment type="similarity">
    <text evidence="1">Belongs to the cycloisomerase 2 family.</text>
</comment>
<dbReference type="EMBL" id="CP061035">
    <property type="protein sequence ID" value="QQV76681.1"/>
    <property type="molecule type" value="Genomic_DNA"/>
</dbReference>
<organism evidence="3 4">
    <name type="scientific">Sphingomonas aliaeris</name>
    <dbReference type="NCBI Taxonomy" id="2759526"/>
    <lineage>
        <taxon>Bacteria</taxon>
        <taxon>Pseudomonadati</taxon>
        <taxon>Pseudomonadota</taxon>
        <taxon>Alphaproteobacteria</taxon>
        <taxon>Sphingomonadales</taxon>
        <taxon>Sphingomonadaceae</taxon>
        <taxon>Sphingomonas</taxon>
    </lineage>
</organism>